<name>A0AAV7H7P5_DENCH</name>
<feature type="compositionally biased region" description="Polar residues" evidence="1">
    <location>
        <begin position="28"/>
        <end position="38"/>
    </location>
</feature>
<sequence length="135" mass="14033">MAAPPASLTTEPFITRPLIPLWQTTTLPRTSKPASEPSSHAAVISSPLPPGKTSGSIFFAGKSFVWFNDSPLSTFPFPSITSATILLSIVLAATVRTHGASLTTVSFPGPSFPADALINIPFDIAVKVLIAIGSS</sequence>
<gene>
    <name evidence="2" type="ORF">IEQ34_001748</name>
</gene>
<dbReference type="EMBL" id="JAGFBR010000002">
    <property type="protein sequence ID" value="KAH0470190.1"/>
    <property type="molecule type" value="Genomic_DNA"/>
</dbReference>
<comment type="caution">
    <text evidence="2">The sequence shown here is derived from an EMBL/GenBank/DDBJ whole genome shotgun (WGS) entry which is preliminary data.</text>
</comment>
<accession>A0AAV7H7P5</accession>
<feature type="region of interest" description="Disordered" evidence="1">
    <location>
        <begin position="28"/>
        <end position="47"/>
    </location>
</feature>
<organism evidence="2 3">
    <name type="scientific">Dendrobium chrysotoxum</name>
    <name type="common">Orchid</name>
    <dbReference type="NCBI Taxonomy" id="161865"/>
    <lineage>
        <taxon>Eukaryota</taxon>
        <taxon>Viridiplantae</taxon>
        <taxon>Streptophyta</taxon>
        <taxon>Embryophyta</taxon>
        <taxon>Tracheophyta</taxon>
        <taxon>Spermatophyta</taxon>
        <taxon>Magnoliopsida</taxon>
        <taxon>Liliopsida</taxon>
        <taxon>Asparagales</taxon>
        <taxon>Orchidaceae</taxon>
        <taxon>Epidendroideae</taxon>
        <taxon>Malaxideae</taxon>
        <taxon>Dendrobiinae</taxon>
        <taxon>Dendrobium</taxon>
    </lineage>
</organism>
<keyword evidence="3" id="KW-1185">Reference proteome</keyword>
<evidence type="ECO:0000313" key="3">
    <source>
        <dbReference type="Proteomes" id="UP000775213"/>
    </source>
</evidence>
<dbReference type="AlphaFoldDB" id="A0AAV7H7P5"/>
<evidence type="ECO:0000313" key="2">
    <source>
        <dbReference type="EMBL" id="KAH0470190.1"/>
    </source>
</evidence>
<dbReference type="Proteomes" id="UP000775213">
    <property type="component" value="Unassembled WGS sequence"/>
</dbReference>
<protein>
    <submittedName>
        <fullName evidence="2">Uncharacterized protein</fullName>
    </submittedName>
</protein>
<proteinExistence type="predicted"/>
<evidence type="ECO:0000256" key="1">
    <source>
        <dbReference type="SAM" id="MobiDB-lite"/>
    </source>
</evidence>
<reference evidence="2 3" key="1">
    <citation type="journal article" date="2021" name="Hortic Res">
        <title>Chromosome-scale assembly of the Dendrobium chrysotoxum genome enhances the understanding of orchid evolution.</title>
        <authorList>
            <person name="Zhang Y."/>
            <person name="Zhang G.Q."/>
            <person name="Zhang D."/>
            <person name="Liu X.D."/>
            <person name="Xu X.Y."/>
            <person name="Sun W.H."/>
            <person name="Yu X."/>
            <person name="Zhu X."/>
            <person name="Wang Z.W."/>
            <person name="Zhao X."/>
            <person name="Zhong W.Y."/>
            <person name="Chen H."/>
            <person name="Yin W.L."/>
            <person name="Huang T."/>
            <person name="Niu S.C."/>
            <person name="Liu Z.J."/>
        </authorList>
    </citation>
    <scope>NUCLEOTIDE SEQUENCE [LARGE SCALE GENOMIC DNA]</scope>
    <source>
        <strain evidence="2">Lindl</strain>
    </source>
</reference>